<keyword evidence="2" id="KW-1185">Reference proteome</keyword>
<protein>
    <submittedName>
        <fullName evidence="1">Uncharacterized protein</fullName>
    </submittedName>
</protein>
<name>A0ABD1XNK4_9MARC</name>
<organism evidence="1 2">
    <name type="scientific">Riccia fluitans</name>
    <dbReference type="NCBI Taxonomy" id="41844"/>
    <lineage>
        <taxon>Eukaryota</taxon>
        <taxon>Viridiplantae</taxon>
        <taxon>Streptophyta</taxon>
        <taxon>Embryophyta</taxon>
        <taxon>Marchantiophyta</taxon>
        <taxon>Marchantiopsida</taxon>
        <taxon>Marchantiidae</taxon>
        <taxon>Marchantiales</taxon>
        <taxon>Ricciaceae</taxon>
        <taxon>Riccia</taxon>
    </lineage>
</organism>
<proteinExistence type="predicted"/>
<dbReference type="Proteomes" id="UP001605036">
    <property type="component" value="Unassembled WGS sequence"/>
</dbReference>
<dbReference type="EMBL" id="JBHFFA010000008">
    <property type="protein sequence ID" value="KAL2610535.1"/>
    <property type="molecule type" value="Genomic_DNA"/>
</dbReference>
<reference evidence="1 2" key="1">
    <citation type="submission" date="2024-09" db="EMBL/GenBank/DDBJ databases">
        <title>Chromosome-scale assembly of Riccia fluitans.</title>
        <authorList>
            <person name="Paukszto L."/>
            <person name="Sawicki J."/>
            <person name="Karawczyk K."/>
            <person name="Piernik-Szablinska J."/>
            <person name="Szczecinska M."/>
            <person name="Mazdziarz M."/>
        </authorList>
    </citation>
    <scope>NUCLEOTIDE SEQUENCE [LARGE SCALE GENOMIC DNA]</scope>
    <source>
        <strain evidence="1">Rf_01</strain>
        <tissue evidence="1">Aerial parts of the thallus</tissue>
    </source>
</reference>
<accession>A0ABD1XNK4</accession>
<comment type="caution">
    <text evidence="1">The sequence shown here is derived from an EMBL/GenBank/DDBJ whole genome shotgun (WGS) entry which is preliminary data.</text>
</comment>
<evidence type="ECO:0000313" key="1">
    <source>
        <dbReference type="EMBL" id="KAL2610535.1"/>
    </source>
</evidence>
<gene>
    <name evidence="1" type="ORF">R1flu_029108</name>
</gene>
<dbReference type="AlphaFoldDB" id="A0ABD1XNK4"/>
<sequence length="211" mass="23269">MMACCWAETSAVLVGNVSSSIPRDGNSSSAALVSLRSGHHFVRHGISTRSYGAESTTSAGRLRIDRQVKRLCPCLSAKRKSSGADLSAEDELDEDLRTGLNEVTTEALKVMLGEDDKMVEQFKEKVDYLGEYLVQEGHLDAARFMLVIRGMLDHEVYPQKDDLKGAYKKAFDKIAALIEDSGWVLKQEGKDVGGMEMVDDELIPPVLNTRM</sequence>
<evidence type="ECO:0000313" key="2">
    <source>
        <dbReference type="Proteomes" id="UP001605036"/>
    </source>
</evidence>